<feature type="non-terminal residue" evidence="9">
    <location>
        <position position="1"/>
    </location>
</feature>
<evidence type="ECO:0000256" key="8">
    <source>
        <dbReference type="ARBA" id="ARBA00023224"/>
    </source>
</evidence>
<keyword evidence="5" id="KW-0472">Membrane</keyword>
<evidence type="ECO:0000256" key="4">
    <source>
        <dbReference type="ARBA" id="ARBA00023040"/>
    </source>
</evidence>
<keyword evidence="8" id="KW-0807">Transducer</keyword>
<comment type="caution">
    <text evidence="9">The sequence shown here is derived from an EMBL/GenBank/DDBJ whole genome shotgun (WGS) entry which is preliminary data.</text>
</comment>
<dbReference type="PANTHER" id="PTHR10519:SF74">
    <property type="entry name" value="GAMMA-AMINOBUTYRIC ACID TYPE B RECEPTOR SUBUNIT 2"/>
    <property type="match status" value="1"/>
</dbReference>
<keyword evidence="3" id="KW-1133">Transmembrane helix</keyword>
<gene>
    <name evidence="9" type="ORF">PACLA_8A011354</name>
</gene>
<dbReference type="EMBL" id="CACRXK020036235">
    <property type="protein sequence ID" value="CAB4044789.1"/>
    <property type="molecule type" value="Genomic_DNA"/>
</dbReference>
<dbReference type="Proteomes" id="UP001152795">
    <property type="component" value="Unassembled WGS sequence"/>
</dbReference>
<keyword evidence="6 9" id="KW-0675">Receptor</keyword>
<keyword evidence="7" id="KW-0325">Glycoprotein</keyword>
<dbReference type="GO" id="GO:0038039">
    <property type="term" value="C:G protein-coupled receptor heterodimeric complex"/>
    <property type="evidence" value="ECO:0007669"/>
    <property type="project" value="TreeGrafter"/>
</dbReference>
<evidence type="ECO:0000256" key="7">
    <source>
        <dbReference type="ARBA" id="ARBA00023180"/>
    </source>
</evidence>
<comment type="subcellular location">
    <subcellularLocation>
        <location evidence="1">Membrane</location>
        <topology evidence="1">Multi-pass membrane protein</topology>
    </subcellularLocation>
</comment>
<evidence type="ECO:0000256" key="6">
    <source>
        <dbReference type="ARBA" id="ARBA00023170"/>
    </source>
</evidence>
<evidence type="ECO:0000313" key="9">
    <source>
        <dbReference type="EMBL" id="CAB4044789.1"/>
    </source>
</evidence>
<dbReference type="PANTHER" id="PTHR10519">
    <property type="entry name" value="GABA-B RECEPTOR"/>
    <property type="match status" value="1"/>
</dbReference>
<evidence type="ECO:0000256" key="5">
    <source>
        <dbReference type="ARBA" id="ARBA00023136"/>
    </source>
</evidence>
<dbReference type="GO" id="GO:0004965">
    <property type="term" value="F:G protein-coupled GABA receptor activity"/>
    <property type="evidence" value="ECO:0007669"/>
    <property type="project" value="InterPro"/>
</dbReference>
<dbReference type="AlphaFoldDB" id="A0A6S7LUZ7"/>
<organism evidence="9 10">
    <name type="scientific">Paramuricea clavata</name>
    <name type="common">Red gorgonian</name>
    <name type="synonym">Violescent sea-whip</name>
    <dbReference type="NCBI Taxonomy" id="317549"/>
    <lineage>
        <taxon>Eukaryota</taxon>
        <taxon>Metazoa</taxon>
        <taxon>Cnidaria</taxon>
        <taxon>Anthozoa</taxon>
        <taxon>Octocorallia</taxon>
        <taxon>Malacalcyonacea</taxon>
        <taxon>Plexauridae</taxon>
        <taxon>Paramuricea</taxon>
    </lineage>
</organism>
<evidence type="ECO:0000256" key="3">
    <source>
        <dbReference type="ARBA" id="ARBA00022989"/>
    </source>
</evidence>
<dbReference type="PROSITE" id="PS50259">
    <property type="entry name" value="G_PROTEIN_RECEP_F3_4"/>
    <property type="match status" value="1"/>
</dbReference>
<keyword evidence="2" id="KW-0812">Transmembrane</keyword>
<evidence type="ECO:0000256" key="2">
    <source>
        <dbReference type="ARBA" id="ARBA00022692"/>
    </source>
</evidence>
<name>A0A6S7LUZ7_PARCT</name>
<proteinExistence type="predicted"/>
<dbReference type="InterPro" id="IPR017978">
    <property type="entry name" value="GPCR_3_C"/>
</dbReference>
<keyword evidence="4" id="KW-0297">G-protein coupled receptor</keyword>
<keyword evidence="10" id="KW-1185">Reference proteome</keyword>
<dbReference type="Pfam" id="PF00003">
    <property type="entry name" value="7tm_3"/>
    <property type="match status" value="1"/>
</dbReference>
<dbReference type="InterPro" id="IPR002455">
    <property type="entry name" value="GPCR3_GABA-B"/>
</dbReference>
<feature type="non-terminal residue" evidence="9">
    <location>
        <position position="113"/>
    </location>
</feature>
<accession>A0A6S7LUZ7</accession>
<evidence type="ECO:0000256" key="1">
    <source>
        <dbReference type="ARBA" id="ARBA00004141"/>
    </source>
</evidence>
<sequence>TDPDDPSGLILPILYTCHSDNQDKWVTAIYVLKGTLMLYGLFLAYETRNVQFEHLNDSRMIGVCVYNCGVMSVLGGLLRIILSESFYKESYGITAICIIFPSLGTLFLIFLPK</sequence>
<protein>
    <submittedName>
        <fullName evidence="9">Gamma-aminobutyric acid type B receptor subunit 2-like isoform X1</fullName>
    </submittedName>
</protein>
<reference evidence="9" key="1">
    <citation type="submission" date="2020-04" db="EMBL/GenBank/DDBJ databases">
        <authorList>
            <person name="Alioto T."/>
            <person name="Alioto T."/>
            <person name="Gomez Garrido J."/>
        </authorList>
    </citation>
    <scope>NUCLEOTIDE SEQUENCE</scope>
    <source>
        <strain evidence="9">A484AB</strain>
    </source>
</reference>
<dbReference type="OrthoDB" id="2150267at2759"/>
<dbReference type="GO" id="GO:0007214">
    <property type="term" value="P:gamma-aminobutyric acid signaling pathway"/>
    <property type="evidence" value="ECO:0007669"/>
    <property type="project" value="TreeGrafter"/>
</dbReference>
<dbReference type="PRINTS" id="PR01176">
    <property type="entry name" value="GABABRECEPTR"/>
</dbReference>
<evidence type="ECO:0000313" key="10">
    <source>
        <dbReference type="Proteomes" id="UP001152795"/>
    </source>
</evidence>